<evidence type="ECO:0000256" key="3">
    <source>
        <dbReference type="ARBA" id="ARBA00023163"/>
    </source>
</evidence>
<dbReference type="PROSITE" id="PS50977">
    <property type="entry name" value="HTH_TETR_2"/>
    <property type="match status" value="1"/>
</dbReference>
<dbReference type="Pfam" id="PF00440">
    <property type="entry name" value="TetR_N"/>
    <property type="match status" value="1"/>
</dbReference>
<keyword evidence="1" id="KW-0805">Transcription regulation</keyword>
<dbReference type="Gene3D" id="1.10.357.10">
    <property type="entry name" value="Tetracycline Repressor, domain 2"/>
    <property type="match status" value="1"/>
</dbReference>
<name>A0A1M6CCW5_PSEXY</name>
<dbReference type="STRING" id="185007.SAMN02910350_01736"/>
<dbReference type="InterPro" id="IPR009057">
    <property type="entry name" value="Homeodomain-like_sf"/>
</dbReference>
<gene>
    <name evidence="6" type="ORF">SAMN02745725_00666</name>
</gene>
<evidence type="ECO:0000259" key="5">
    <source>
        <dbReference type="PROSITE" id="PS50977"/>
    </source>
</evidence>
<evidence type="ECO:0000256" key="4">
    <source>
        <dbReference type="PROSITE-ProRule" id="PRU00335"/>
    </source>
</evidence>
<dbReference type="InterPro" id="IPR001647">
    <property type="entry name" value="HTH_TetR"/>
</dbReference>
<proteinExistence type="predicted"/>
<dbReference type="PANTHER" id="PTHR47506">
    <property type="entry name" value="TRANSCRIPTIONAL REGULATORY PROTEIN"/>
    <property type="match status" value="1"/>
</dbReference>
<dbReference type="PANTHER" id="PTHR47506:SF1">
    <property type="entry name" value="HTH-TYPE TRANSCRIPTIONAL REGULATOR YJDC"/>
    <property type="match status" value="1"/>
</dbReference>
<feature type="domain" description="HTH tetR-type" evidence="5">
    <location>
        <begin position="1"/>
        <end position="58"/>
    </location>
</feature>
<evidence type="ECO:0000256" key="2">
    <source>
        <dbReference type="ARBA" id="ARBA00023125"/>
    </source>
</evidence>
<dbReference type="RefSeq" id="WP_072912717.1">
    <property type="nucleotide sequence ID" value="NZ_FQYQ01000003.1"/>
</dbReference>
<evidence type="ECO:0000313" key="6">
    <source>
        <dbReference type="EMBL" id="SHI58651.1"/>
    </source>
</evidence>
<evidence type="ECO:0000256" key="1">
    <source>
        <dbReference type="ARBA" id="ARBA00023015"/>
    </source>
</evidence>
<dbReference type="GO" id="GO:0003677">
    <property type="term" value="F:DNA binding"/>
    <property type="evidence" value="ECO:0007669"/>
    <property type="project" value="UniProtKB-UniRule"/>
</dbReference>
<dbReference type="Proteomes" id="UP000184185">
    <property type="component" value="Unassembled WGS sequence"/>
</dbReference>
<keyword evidence="2 4" id="KW-0238">DNA-binding</keyword>
<organism evidence="6 7">
    <name type="scientific">Pseudobutyrivibrio xylanivorans DSM 14809</name>
    <dbReference type="NCBI Taxonomy" id="1123012"/>
    <lineage>
        <taxon>Bacteria</taxon>
        <taxon>Bacillati</taxon>
        <taxon>Bacillota</taxon>
        <taxon>Clostridia</taxon>
        <taxon>Lachnospirales</taxon>
        <taxon>Lachnospiraceae</taxon>
        <taxon>Pseudobutyrivibrio</taxon>
    </lineage>
</organism>
<sequence>MNERILEGALNVFRKKGPKFTMDDLASEMKMSKKTIYTVFNDKNELMCEMVDYAFNIIKEEEDRVYKNDKLSTIEKLRGILVVLPENSYGFDYAAMQQMAEKYPMAHEKLNNRLESGWDKTFDLLNKGMEEGKIRKINLEIFKLIYGSSVERLLMGDFLKRSNMDYPTALKEVVDVLIDGILVKEK</sequence>
<reference evidence="6 7" key="1">
    <citation type="submission" date="2016-11" db="EMBL/GenBank/DDBJ databases">
        <authorList>
            <person name="Jaros S."/>
            <person name="Januszkiewicz K."/>
            <person name="Wedrychowicz H."/>
        </authorList>
    </citation>
    <scope>NUCLEOTIDE SEQUENCE [LARGE SCALE GENOMIC DNA]</scope>
    <source>
        <strain evidence="6 7">DSM 14809</strain>
    </source>
</reference>
<dbReference type="Gene3D" id="1.10.10.60">
    <property type="entry name" value="Homeodomain-like"/>
    <property type="match status" value="1"/>
</dbReference>
<dbReference type="SUPFAM" id="SSF48498">
    <property type="entry name" value="Tetracyclin repressor-like, C-terminal domain"/>
    <property type="match status" value="1"/>
</dbReference>
<dbReference type="SUPFAM" id="SSF46689">
    <property type="entry name" value="Homeodomain-like"/>
    <property type="match status" value="1"/>
</dbReference>
<keyword evidence="7" id="KW-1185">Reference proteome</keyword>
<feature type="DNA-binding region" description="H-T-H motif" evidence="4">
    <location>
        <begin position="21"/>
        <end position="40"/>
    </location>
</feature>
<accession>A0A1M6CCW5</accession>
<dbReference type="EMBL" id="FQYQ01000003">
    <property type="protein sequence ID" value="SHI58651.1"/>
    <property type="molecule type" value="Genomic_DNA"/>
</dbReference>
<evidence type="ECO:0000313" key="7">
    <source>
        <dbReference type="Proteomes" id="UP000184185"/>
    </source>
</evidence>
<keyword evidence="3" id="KW-0804">Transcription</keyword>
<dbReference type="InterPro" id="IPR036271">
    <property type="entry name" value="Tet_transcr_reg_TetR-rel_C_sf"/>
</dbReference>
<protein>
    <submittedName>
        <fullName evidence="6">Transcriptional regulator, TetR family</fullName>
    </submittedName>
</protein>
<dbReference type="OrthoDB" id="9812134at2"/>
<dbReference type="AlphaFoldDB" id="A0A1M6CCW5"/>